<dbReference type="InterPro" id="IPR036890">
    <property type="entry name" value="HATPase_C_sf"/>
</dbReference>
<dbReference type="Gene3D" id="3.30.565.10">
    <property type="entry name" value="Histidine kinase-like ATPase, C-terminal domain"/>
    <property type="match status" value="1"/>
</dbReference>
<reference evidence="1 2" key="1">
    <citation type="submission" date="2017-08" db="EMBL/GenBank/DDBJ databases">
        <title>Infants hospitalized years apart are colonized by the same room-sourced microbial strains.</title>
        <authorList>
            <person name="Brooks B."/>
            <person name="Olm M.R."/>
            <person name="Firek B.A."/>
            <person name="Baker R."/>
            <person name="Thomas B.C."/>
            <person name="Morowitz M.J."/>
            <person name="Banfield J.F."/>
        </authorList>
    </citation>
    <scope>NUCLEOTIDE SEQUENCE [LARGE SCALE GENOMIC DNA]</scope>
    <source>
        <strain evidence="1">S2_005_003_R2_43</strain>
    </source>
</reference>
<dbReference type="AlphaFoldDB" id="A0A2W5KPU5"/>
<dbReference type="EMBL" id="QFPN01000001">
    <property type="protein sequence ID" value="PZQ19106.1"/>
    <property type="molecule type" value="Genomic_DNA"/>
</dbReference>
<dbReference type="Proteomes" id="UP000249577">
    <property type="component" value="Unassembled WGS sequence"/>
</dbReference>
<sequence length="214" mass="23015">MKTDLHPPLRDDVDGETTTVAAVRHLFRNQIQMMTSLVGLFGRRLPDGEGRDAFADLRARFDAVTFGPPDDVAPDASGRMEVDLAELARRISRHLDPDFRHRVAVKGAPILATPKRAAAVAQIIAELIIELTRRGFVGHESGSAEISIEQAADGSIAIRLVQTGPAGVTPRRDPSDLGATIADSLVRSLDGRIDRAASGPLTTDVFMPPEPTAR</sequence>
<proteinExistence type="predicted"/>
<accession>A0A2W5KPU5</accession>
<evidence type="ECO:0000313" key="2">
    <source>
        <dbReference type="Proteomes" id="UP000249577"/>
    </source>
</evidence>
<name>A0A2W5KPU5_ANCNO</name>
<organism evidence="1 2">
    <name type="scientific">Ancylobacter novellus</name>
    <name type="common">Thiobacillus novellus</name>
    <dbReference type="NCBI Taxonomy" id="921"/>
    <lineage>
        <taxon>Bacteria</taxon>
        <taxon>Pseudomonadati</taxon>
        <taxon>Pseudomonadota</taxon>
        <taxon>Alphaproteobacteria</taxon>
        <taxon>Hyphomicrobiales</taxon>
        <taxon>Xanthobacteraceae</taxon>
        <taxon>Ancylobacter</taxon>
    </lineage>
</organism>
<comment type="caution">
    <text evidence="1">The sequence shown here is derived from an EMBL/GenBank/DDBJ whole genome shotgun (WGS) entry which is preliminary data.</text>
</comment>
<evidence type="ECO:0000313" key="1">
    <source>
        <dbReference type="EMBL" id="PZQ19106.1"/>
    </source>
</evidence>
<gene>
    <name evidence="1" type="ORF">DI565_01575</name>
</gene>
<protein>
    <recommendedName>
        <fullName evidence="3">Signal transduction histidine kinase subgroup 2 dimerisation and phosphoacceptor domain-containing protein</fullName>
    </recommendedName>
</protein>
<evidence type="ECO:0008006" key="3">
    <source>
        <dbReference type="Google" id="ProtNLM"/>
    </source>
</evidence>